<name>A0AAW6M3C4_9BACE</name>
<dbReference type="AlphaFoldDB" id="A0AAW6M3C4"/>
<gene>
    <name evidence="1" type="ORF">PZH42_05145</name>
</gene>
<accession>A0AAW6M3C4</accession>
<evidence type="ECO:0000313" key="2">
    <source>
        <dbReference type="Proteomes" id="UP001221924"/>
    </source>
</evidence>
<evidence type="ECO:0000313" key="1">
    <source>
        <dbReference type="EMBL" id="MDE8693482.1"/>
    </source>
</evidence>
<protein>
    <recommendedName>
        <fullName evidence="3">Rpn family recombination-promoting nuclease/putative transposase</fullName>
    </recommendedName>
</protein>
<dbReference type="Proteomes" id="UP001221924">
    <property type="component" value="Unassembled WGS sequence"/>
</dbReference>
<proteinExistence type="predicted"/>
<dbReference type="RefSeq" id="WP_149924311.1">
    <property type="nucleotide sequence ID" value="NZ_CP102938.1"/>
</dbReference>
<comment type="caution">
    <text evidence="1">The sequence shown here is derived from an EMBL/GenBank/DDBJ whole genome shotgun (WGS) entry which is preliminary data.</text>
</comment>
<organism evidence="1 2">
    <name type="scientific">Bacteroides cellulosilyticus</name>
    <dbReference type="NCBI Taxonomy" id="246787"/>
    <lineage>
        <taxon>Bacteria</taxon>
        <taxon>Pseudomonadati</taxon>
        <taxon>Bacteroidota</taxon>
        <taxon>Bacteroidia</taxon>
        <taxon>Bacteroidales</taxon>
        <taxon>Bacteroidaceae</taxon>
        <taxon>Bacteroides</taxon>
    </lineage>
</organism>
<evidence type="ECO:0008006" key="3">
    <source>
        <dbReference type="Google" id="ProtNLM"/>
    </source>
</evidence>
<sequence>MRYLDPKAGLTFKRVFGEHPDLVKSLLNALLPLEPGQAVEEIEYLPVELVSDNPLRKYSSLSNDYSHQVMYKLHITYSSYQSGSVRKPKNPLFLLLQEVRSLSTGS</sequence>
<dbReference type="EMBL" id="JARFID010000003">
    <property type="protein sequence ID" value="MDE8693482.1"/>
    <property type="molecule type" value="Genomic_DNA"/>
</dbReference>
<reference evidence="1" key="1">
    <citation type="submission" date="2023-03" db="EMBL/GenBank/DDBJ databases">
        <title>DFI Biobank Strains.</title>
        <authorList>
            <person name="Mostad J."/>
            <person name="Paddock L."/>
            <person name="Medina S."/>
            <person name="Waligurski E."/>
            <person name="Barat B."/>
            <person name="Smith R."/>
            <person name="Burgo V."/>
            <person name="Metcalfe C."/>
            <person name="Woodson C."/>
            <person name="Sundararajan A."/>
            <person name="Ramaswamy R."/>
            <person name="Lin H."/>
            <person name="Pamer E.G."/>
        </authorList>
    </citation>
    <scope>NUCLEOTIDE SEQUENCE</scope>
    <source>
        <strain evidence="1">DFI.9.5</strain>
    </source>
</reference>